<dbReference type="AlphaFoldDB" id="A0A2T0I3M0"/>
<organism evidence="1 2">
    <name type="scientific">Pseudomonas fluorescens</name>
    <dbReference type="NCBI Taxonomy" id="294"/>
    <lineage>
        <taxon>Bacteria</taxon>
        <taxon>Pseudomonadati</taxon>
        <taxon>Pseudomonadota</taxon>
        <taxon>Gammaproteobacteria</taxon>
        <taxon>Pseudomonadales</taxon>
        <taxon>Pseudomonadaceae</taxon>
        <taxon>Pseudomonas</taxon>
    </lineage>
</organism>
<protein>
    <submittedName>
        <fullName evidence="1">Uncharacterized protein</fullName>
    </submittedName>
</protein>
<accession>A0A2T0I3M0</accession>
<dbReference type="EMBL" id="PVUH01000013">
    <property type="protein sequence ID" value="PRW89908.1"/>
    <property type="molecule type" value="Genomic_DNA"/>
</dbReference>
<evidence type="ECO:0000313" key="2">
    <source>
        <dbReference type="Proteomes" id="UP000239731"/>
    </source>
</evidence>
<dbReference type="Proteomes" id="UP000239731">
    <property type="component" value="Unassembled WGS sequence"/>
</dbReference>
<comment type="caution">
    <text evidence="1">The sequence shown here is derived from an EMBL/GenBank/DDBJ whole genome shotgun (WGS) entry which is preliminary data.</text>
</comment>
<evidence type="ECO:0000313" key="1">
    <source>
        <dbReference type="EMBL" id="PRW89908.1"/>
    </source>
</evidence>
<name>A0A2T0I3M0_PSEFL</name>
<proteinExistence type="predicted"/>
<reference evidence="1 2" key="1">
    <citation type="submission" date="2018-03" db="EMBL/GenBank/DDBJ databases">
        <title>Blue discolouration in mozzarella cheese caused by Pseudomonas fluorescens.</title>
        <authorList>
            <person name="Chiesa F."/>
            <person name="Dalmasso A."/>
            <person name="Lomonaco S."/>
        </authorList>
    </citation>
    <scope>NUCLEOTIDE SEQUENCE [LARGE SCALE GENOMIC DNA]</scope>
    <source>
        <strain evidence="1 2">11293</strain>
    </source>
</reference>
<sequence length="75" mass="8042">MTIDRDQDVTNPGSARAALGGGQLGINLAAASFPDRLQFRLLMLSFLATRAVQQPIVDFTLGVFGRLEAPPDVRS</sequence>
<gene>
    <name evidence="1" type="ORF">C7A10_19390</name>
</gene>